<feature type="region of interest" description="Disordered" evidence="7">
    <location>
        <begin position="1202"/>
        <end position="1221"/>
    </location>
</feature>
<dbReference type="CDD" id="cd15532">
    <property type="entry name" value="PHD2_CHD_II"/>
    <property type="match status" value="1"/>
</dbReference>
<dbReference type="Pfam" id="PF02791">
    <property type="entry name" value="DDT"/>
    <property type="match status" value="1"/>
</dbReference>
<evidence type="ECO:0000259" key="9">
    <source>
        <dbReference type="PROSITE" id="PS50827"/>
    </source>
</evidence>
<evidence type="ECO:0000256" key="7">
    <source>
        <dbReference type="SAM" id="MobiDB-lite"/>
    </source>
</evidence>
<keyword evidence="11" id="KW-1185">Reference proteome</keyword>
<dbReference type="PROSITE" id="PS50016">
    <property type="entry name" value="ZF_PHD_2"/>
    <property type="match status" value="1"/>
</dbReference>
<keyword evidence="4" id="KW-0862">Zinc</keyword>
<dbReference type="SMART" id="SM00571">
    <property type="entry name" value="DDT"/>
    <property type="match status" value="1"/>
</dbReference>
<dbReference type="PANTHER" id="PTHR46508:SF5">
    <property type="entry name" value="PHD-FINGER AND DNA BINDING DOMAIN-CONTAINING PROTEIN"/>
    <property type="match status" value="1"/>
</dbReference>
<dbReference type="InterPro" id="IPR018501">
    <property type="entry name" value="DDT_dom"/>
</dbReference>
<keyword evidence="2" id="KW-0479">Metal-binding</keyword>
<keyword evidence="5" id="KW-0539">Nucleus</keyword>
<reference evidence="10" key="1">
    <citation type="submission" date="2020-12" db="EMBL/GenBank/DDBJ databases">
        <title>WGS assembly of Carya illinoinensis cv. Pawnee.</title>
        <authorList>
            <person name="Platts A."/>
            <person name="Shu S."/>
            <person name="Wright S."/>
            <person name="Barry K."/>
            <person name="Edger P."/>
            <person name="Pires J.C."/>
            <person name="Schmutz J."/>
        </authorList>
    </citation>
    <scope>NUCLEOTIDE SEQUENCE</scope>
    <source>
        <tissue evidence="10">Leaf</tissue>
    </source>
</reference>
<protein>
    <submittedName>
        <fullName evidence="10">Uncharacterized protein</fullName>
    </submittedName>
</protein>
<dbReference type="InterPro" id="IPR047365">
    <property type="entry name" value="Tudor_AtPTM-like"/>
</dbReference>
<evidence type="ECO:0000256" key="1">
    <source>
        <dbReference type="ARBA" id="ARBA00004123"/>
    </source>
</evidence>
<keyword evidence="3 6" id="KW-0863">Zinc-finger</keyword>
<dbReference type="PROSITE" id="PS01359">
    <property type="entry name" value="ZF_PHD_1"/>
    <property type="match status" value="1"/>
</dbReference>
<comment type="caution">
    <text evidence="10">The sequence shown here is derived from an EMBL/GenBank/DDBJ whole genome shotgun (WGS) entry which is preliminary data.</text>
</comment>
<dbReference type="InterPro" id="IPR019786">
    <property type="entry name" value="Zinc_finger_PHD-type_CS"/>
</dbReference>
<sequence length="1740" mass="194600">MEFVGRAVKKVFEGFGVFSGTVRSYDASSGFFEILYEDGDFEELEFAELASLFEGGEEAATAAGQLAHEKPLLGRKPKKRLRMERKREVRNESGNLDTVYLNNGLEGNLNETLGTTGNFPGNGNSNDGFEGILEMGRSFGGNLRESVEVNRNSIVNVKETPENESGFGQDLEASVSVCGKADTNDNLNDGFDLNSGFNLNEEEDLNDGCDAHVKSQENLRKRDCIDLNLDVNGDFDENLTQSSLGCSALGTQKRKRDFDLNLDIYEEIKDTDGDGDSVVEFRASNTSKLVEVTLKKEGTGDVEEKFNVDGSVNGDYLDKLNLDINNGNLSQDISGSLEPAARDAPLVFAEGVEQEISVYSGYPEVHRSLGGLGDSCIKDCSSMEVQLEDGLSEAGVTVCHQGPPCIKGSSRRKRRRLSDNLRSATDPVLRRSTRRGSSQNRVACTVDDPLLSPAVSAVTEEITAISSFEASEKSSVLPPKPQLPPSSQNLNLDDIPIIDLFSVYACLRSFSTLLFLSPFELEDFVEALKCDSPSTLFDCIHVSILQTLRKHLEYLSNEGSESASNCLRSLDWDLLDLMTWPIFMAEYLLIHGSELKPGFDISHVKLFRSDYYKQPVYLKVEVLRCLSDDMIEVEAIRSELNRRSLAAEPDMVVDRSMKLDVCKKRKVTIDVSGGPCLTEDIVEDTTDWNSDDCCLCKMDGSLICCDGCPAAYHSRCVGIRSDLLPEGDWYCPECAIERHKPWMKPRMSLRGAELIGIDPHGRLYFSSSGYLLVSESCDTESTFSYYHRNDLNVVIEVLKASDVFYSGILMAIYKHWEIPLNLNEASNFDPLNHSICSNILTKKQNLACLMPSAPLTSSETNTVNNETDDVRKVDETSISGCYGHLGSELSKPVSFIGSVIATESPYITLEGSAGATQSNADIPNYQNFGSHDSNRSAEFLALSQVPIKRPRLGDSSLKSASMAVRLENAMESADPQHYTFAITTRKGDPSQANCGIGYMNYYSFAQTASLVVEDLIHKSSEKVNENSILSEDDIISAQMKAILKKYNKFCWPNIQRLNVDVRKEKCGWCFSCKNPTDERDCLFKMYLGPVQEGVKNDVFGLQSKKNRRGHLVDVMCHILSIEDRLQGLLLGPWLNQHHIKYWHKSILKSSDLVSIKNLLLTLESNLHPLALSTEWSRQVDSAVTMGSASHVVISSMRASSKQGISRKRVRSSEPESNPSSNAASGLGIFWWRGGRLSRQVFNWKVLPCSLASKAARQAGCTKIPGILYPENSEYAKRSRFVAWRAAVETASSVEQLAYQVRELDLNIKWDDIENTHPLLAMDKESRKSIRLFKKVIVRRKCTEGEVVKYLLDFGKRRAIPDIVKRHGSLVEESSSEKKKYWLAECFIPLHLLKNFEEKRIARKSNEMKSAKLLEIGRVKKRSPQKRGFLYLFSKAQRSEYYQCQHCNKDVLIREAVSCQYCKEYFHKRHARKSAGAITAECTFTCHQCQDGMRAKIDAKRGKTGTKGGKLMSLKNKKASKDCRSVRLKCKKASKGGHKQSQNSKKTPAVMPLRRSPRKAKCLSLPNKKRGRKKVKQIKSKKTAYKKPKRVTSWRKKRTDVYHSYWLNGLLLSRKPNDERVMHFREKNILASSERLSVILDHRKCHLCCEVGCASTLNYIGCEICGEWFHGDAFGLNPENIDKLIGFRCHVCRKRDPPICPGVQAVKSDVPQLVEAQSNAVVDCNEEVSNAVPPLSEIVCN</sequence>
<organism evidence="10 11">
    <name type="scientific">Carya illinoinensis</name>
    <name type="common">Pecan</name>
    <dbReference type="NCBI Taxonomy" id="32201"/>
    <lineage>
        <taxon>Eukaryota</taxon>
        <taxon>Viridiplantae</taxon>
        <taxon>Streptophyta</taxon>
        <taxon>Embryophyta</taxon>
        <taxon>Tracheophyta</taxon>
        <taxon>Spermatophyta</taxon>
        <taxon>Magnoliopsida</taxon>
        <taxon>eudicotyledons</taxon>
        <taxon>Gunneridae</taxon>
        <taxon>Pentapetalae</taxon>
        <taxon>rosids</taxon>
        <taxon>fabids</taxon>
        <taxon>Fagales</taxon>
        <taxon>Juglandaceae</taxon>
        <taxon>Carya</taxon>
    </lineage>
</organism>
<accession>A0A8T1NJ86</accession>
<dbReference type="GO" id="GO:0005634">
    <property type="term" value="C:nucleus"/>
    <property type="evidence" value="ECO:0007669"/>
    <property type="project" value="UniProtKB-SubCell"/>
</dbReference>
<dbReference type="Pfam" id="PF00628">
    <property type="entry name" value="PHD"/>
    <property type="match status" value="1"/>
</dbReference>
<feature type="domain" description="DDT" evidence="9">
    <location>
        <begin position="494"/>
        <end position="554"/>
    </location>
</feature>
<dbReference type="InterPro" id="IPR056618">
    <property type="entry name" value="Chromo_PTM"/>
</dbReference>
<name>A0A8T1NJ86_CARIL</name>
<evidence type="ECO:0000256" key="5">
    <source>
        <dbReference type="ARBA" id="ARBA00023242"/>
    </source>
</evidence>
<proteinExistence type="predicted"/>
<evidence type="ECO:0000256" key="2">
    <source>
        <dbReference type="ARBA" id="ARBA00022723"/>
    </source>
</evidence>
<dbReference type="CDD" id="cd15517">
    <property type="entry name" value="PHD_TCF19_like"/>
    <property type="match status" value="1"/>
</dbReference>
<feature type="compositionally biased region" description="Basic residues" evidence="7">
    <location>
        <begin position="1554"/>
        <end position="1588"/>
    </location>
</feature>
<evidence type="ECO:0000256" key="6">
    <source>
        <dbReference type="PROSITE-ProRule" id="PRU00146"/>
    </source>
</evidence>
<feature type="region of interest" description="Disordered" evidence="7">
    <location>
        <begin position="1531"/>
        <end position="1588"/>
    </location>
</feature>
<dbReference type="Pfam" id="PF24294">
    <property type="entry name" value="Chromo_PTM"/>
    <property type="match status" value="1"/>
</dbReference>
<gene>
    <name evidence="10" type="ORF">CIPAW_14G115800</name>
</gene>
<dbReference type="SMART" id="SM00249">
    <property type="entry name" value="PHD"/>
    <property type="match status" value="3"/>
</dbReference>
<dbReference type="Proteomes" id="UP000811609">
    <property type="component" value="Chromosome 14"/>
</dbReference>
<dbReference type="GO" id="GO:0008270">
    <property type="term" value="F:zinc ion binding"/>
    <property type="evidence" value="ECO:0007669"/>
    <property type="project" value="UniProtKB-KW"/>
</dbReference>
<evidence type="ECO:0000259" key="8">
    <source>
        <dbReference type="PROSITE" id="PS50016"/>
    </source>
</evidence>
<evidence type="ECO:0000313" key="11">
    <source>
        <dbReference type="Proteomes" id="UP000811609"/>
    </source>
</evidence>
<feature type="region of interest" description="Disordered" evidence="7">
    <location>
        <begin position="406"/>
        <end position="438"/>
    </location>
</feature>
<dbReference type="InterPro" id="IPR001965">
    <property type="entry name" value="Znf_PHD"/>
</dbReference>
<evidence type="ECO:0000313" key="10">
    <source>
        <dbReference type="EMBL" id="KAG6629878.1"/>
    </source>
</evidence>
<evidence type="ECO:0000256" key="3">
    <source>
        <dbReference type="ARBA" id="ARBA00022771"/>
    </source>
</evidence>
<dbReference type="Pfam" id="PF21743">
    <property type="entry name" value="PTM_DIR17_Tudor"/>
    <property type="match status" value="1"/>
</dbReference>
<feature type="domain" description="PHD-type" evidence="8">
    <location>
        <begin position="690"/>
        <end position="737"/>
    </location>
</feature>
<dbReference type="PANTHER" id="PTHR46508">
    <property type="entry name" value="PHD FINGER FAMILY PROTEIN"/>
    <property type="match status" value="1"/>
</dbReference>
<evidence type="ECO:0000256" key="4">
    <source>
        <dbReference type="ARBA" id="ARBA00022833"/>
    </source>
</evidence>
<dbReference type="PROSITE" id="PS50827">
    <property type="entry name" value="DDT"/>
    <property type="match status" value="1"/>
</dbReference>
<comment type="subcellular location">
    <subcellularLocation>
        <location evidence="1">Nucleus</location>
    </subcellularLocation>
</comment>
<dbReference type="EMBL" id="CM031822">
    <property type="protein sequence ID" value="KAG6629878.1"/>
    <property type="molecule type" value="Genomic_DNA"/>
</dbReference>
<dbReference type="InterPro" id="IPR019787">
    <property type="entry name" value="Znf_PHD-finger"/>
</dbReference>
<dbReference type="CDD" id="cd20401">
    <property type="entry name" value="Tudor_AtPTM-like"/>
    <property type="match status" value="1"/>
</dbReference>